<dbReference type="InterPro" id="IPR005178">
    <property type="entry name" value="Ostalpha/TMEM184C"/>
</dbReference>
<feature type="non-terminal residue" evidence="6">
    <location>
        <position position="1"/>
    </location>
</feature>
<dbReference type="KEGG" id="cvr:CHLNCDRAFT_20742"/>
<reference evidence="6 7" key="1">
    <citation type="journal article" date="2010" name="Plant Cell">
        <title>The Chlorella variabilis NC64A genome reveals adaptation to photosymbiosis, coevolution with viruses, and cryptic sex.</title>
        <authorList>
            <person name="Blanc G."/>
            <person name="Duncan G."/>
            <person name="Agarkova I."/>
            <person name="Borodovsky M."/>
            <person name="Gurnon J."/>
            <person name="Kuo A."/>
            <person name="Lindquist E."/>
            <person name="Lucas S."/>
            <person name="Pangilinan J."/>
            <person name="Polle J."/>
            <person name="Salamov A."/>
            <person name="Terry A."/>
            <person name="Yamada T."/>
            <person name="Dunigan D.D."/>
            <person name="Grigoriev I.V."/>
            <person name="Claverie J.M."/>
            <person name="Van Etten J.L."/>
        </authorList>
    </citation>
    <scope>NUCLEOTIDE SEQUENCE [LARGE SCALE GENOMIC DNA]</scope>
    <source>
        <strain evidence="6 7">NC64A</strain>
    </source>
</reference>
<dbReference type="GeneID" id="17357773"/>
<protein>
    <submittedName>
        <fullName evidence="6">Uncharacterized protein</fullName>
    </submittedName>
</protein>
<keyword evidence="3 5" id="KW-1133">Transmembrane helix</keyword>
<organism evidence="7">
    <name type="scientific">Chlorella variabilis</name>
    <name type="common">Green alga</name>
    <dbReference type="NCBI Taxonomy" id="554065"/>
    <lineage>
        <taxon>Eukaryota</taxon>
        <taxon>Viridiplantae</taxon>
        <taxon>Chlorophyta</taxon>
        <taxon>core chlorophytes</taxon>
        <taxon>Trebouxiophyceae</taxon>
        <taxon>Chlorellales</taxon>
        <taxon>Chlorellaceae</taxon>
        <taxon>Chlorella clade</taxon>
        <taxon>Chlorella</taxon>
    </lineage>
</organism>
<gene>
    <name evidence="6" type="ORF">CHLNCDRAFT_20742</name>
</gene>
<dbReference type="PANTHER" id="PTHR23423">
    <property type="entry name" value="ORGANIC SOLUTE TRANSPORTER-RELATED"/>
    <property type="match status" value="1"/>
</dbReference>
<dbReference type="EMBL" id="GL433838">
    <property type="protein sequence ID" value="EFN58053.1"/>
    <property type="molecule type" value="Genomic_DNA"/>
</dbReference>
<evidence type="ECO:0000256" key="5">
    <source>
        <dbReference type="SAM" id="Phobius"/>
    </source>
</evidence>
<evidence type="ECO:0000313" key="7">
    <source>
        <dbReference type="Proteomes" id="UP000008141"/>
    </source>
</evidence>
<evidence type="ECO:0000256" key="3">
    <source>
        <dbReference type="ARBA" id="ARBA00022989"/>
    </source>
</evidence>
<name>E1Z892_CHLVA</name>
<dbReference type="Pfam" id="PF03619">
    <property type="entry name" value="Solute_trans_a"/>
    <property type="match status" value="1"/>
</dbReference>
<accession>E1Z892</accession>
<feature type="transmembrane region" description="Helical" evidence="5">
    <location>
        <begin position="39"/>
        <end position="56"/>
    </location>
</feature>
<feature type="transmembrane region" description="Helical" evidence="5">
    <location>
        <begin position="163"/>
        <end position="186"/>
    </location>
</feature>
<proteinExistence type="predicted"/>
<dbReference type="OMA" id="AKFERCT"/>
<dbReference type="Proteomes" id="UP000008141">
    <property type="component" value="Unassembled WGS sequence"/>
</dbReference>
<dbReference type="STRING" id="554065.E1Z892"/>
<dbReference type="SMART" id="SM01417">
    <property type="entry name" value="Solute_trans_a"/>
    <property type="match status" value="1"/>
</dbReference>
<evidence type="ECO:0000313" key="6">
    <source>
        <dbReference type="EMBL" id="EFN58053.1"/>
    </source>
</evidence>
<keyword evidence="4 5" id="KW-0472">Membrane</keyword>
<evidence type="ECO:0000256" key="4">
    <source>
        <dbReference type="ARBA" id="ARBA00023136"/>
    </source>
</evidence>
<evidence type="ECO:0000256" key="2">
    <source>
        <dbReference type="ARBA" id="ARBA00022692"/>
    </source>
</evidence>
<keyword evidence="2 5" id="KW-0812">Transmembrane</keyword>
<dbReference type="InParanoid" id="E1Z892"/>
<evidence type="ECO:0000256" key="1">
    <source>
        <dbReference type="ARBA" id="ARBA00004141"/>
    </source>
</evidence>
<dbReference type="OrthoDB" id="5348404at2759"/>
<feature type="transmembrane region" description="Helical" evidence="5">
    <location>
        <begin position="130"/>
        <end position="151"/>
    </location>
</feature>
<dbReference type="FunCoup" id="E1Z892">
    <property type="interactions" value="1446"/>
</dbReference>
<dbReference type="eggNOG" id="KOG2641">
    <property type="taxonomic scope" value="Eukaryota"/>
</dbReference>
<sequence>AWFIAGIFVILAVSASIYEVAMHLEYYNRPKLQLRVVRILWMVPIYAVDSWLGLRFKEARFYIDPVRECYEAFVIYQFFMYLVAYLEDEYGDVAAYFTVKEQVPHLWPVSRLLEPWAMGERFFWETKRGVLSYVIARPLATAVSVVTNIAGVYGDGEFRRDRAYPYVAAVNNFTQMWALYCLVLLYRATHDELRPIRPLSKFVVIKLVVFVTYWQSGEAAAGAGVCH</sequence>
<dbReference type="RefSeq" id="XP_005850155.1">
    <property type="nucleotide sequence ID" value="XM_005850093.1"/>
</dbReference>
<comment type="subcellular location">
    <subcellularLocation>
        <location evidence="1">Membrane</location>
        <topology evidence="1">Multi-pass membrane protein</topology>
    </subcellularLocation>
</comment>
<keyword evidence="7" id="KW-1185">Reference proteome</keyword>
<dbReference type="AlphaFoldDB" id="E1Z892"/>
<dbReference type="GO" id="GO:0016020">
    <property type="term" value="C:membrane"/>
    <property type="evidence" value="ECO:0007669"/>
    <property type="project" value="UniProtKB-SubCell"/>
</dbReference>